<dbReference type="PANTHER" id="PTHR34779">
    <property type="entry name" value="OS09G0542900 PROTEIN"/>
    <property type="match status" value="1"/>
</dbReference>
<organism evidence="1 2">
    <name type="scientific">Protea cynaroides</name>
    <dbReference type="NCBI Taxonomy" id="273540"/>
    <lineage>
        <taxon>Eukaryota</taxon>
        <taxon>Viridiplantae</taxon>
        <taxon>Streptophyta</taxon>
        <taxon>Embryophyta</taxon>
        <taxon>Tracheophyta</taxon>
        <taxon>Spermatophyta</taxon>
        <taxon>Magnoliopsida</taxon>
        <taxon>Proteales</taxon>
        <taxon>Proteaceae</taxon>
        <taxon>Protea</taxon>
    </lineage>
</organism>
<evidence type="ECO:0000313" key="2">
    <source>
        <dbReference type="Proteomes" id="UP001141806"/>
    </source>
</evidence>
<keyword evidence="2" id="KW-1185">Reference proteome</keyword>
<name>A0A9Q0QVC0_9MAGN</name>
<proteinExistence type="predicted"/>
<protein>
    <submittedName>
        <fullName evidence="1">Uncharacterized protein</fullName>
    </submittedName>
</protein>
<sequence length="105" mass="12011">MEEKNKPPSVIFIKSNTQSTRRDLCKLESSTKEEKKKPSSVILRIIQNKNIKKSNAFDVVFDDPDKEAPVQIQDRAPSLGQMKRFASRHDFLANFDWTSDASGVR</sequence>
<dbReference type="InterPro" id="IPR038796">
    <property type="entry name" value="At1g76070-like"/>
</dbReference>
<dbReference type="EMBL" id="JAMYWD010000004">
    <property type="protein sequence ID" value="KAJ4973167.1"/>
    <property type="molecule type" value="Genomic_DNA"/>
</dbReference>
<reference evidence="1" key="1">
    <citation type="journal article" date="2023" name="Plant J.">
        <title>The genome of the king protea, Protea cynaroides.</title>
        <authorList>
            <person name="Chang J."/>
            <person name="Duong T.A."/>
            <person name="Schoeman C."/>
            <person name="Ma X."/>
            <person name="Roodt D."/>
            <person name="Barker N."/>
            <person name="Li Z."/>
            <person name="Van de Peer Y."/>
            <person name="Mizrachi E."/>
        </authorList>
    </citation>
    <scope>NUCLEOTIDE SEQUENCE</scope>
    <source>
        <tissue evidence="1">Young leaves</tissue>
    </source>
</reference>
<comment type="caution">
    <text evidence="1">The sequence shown here is derived from an EMBL/GenBank/DDBJ whole genome shotgun (WGS) entry which is preliminary data.</text>
</comment>
<dbReference type="AlphaFoldDB" id="A0A9Q0QVC0"/>
<dbReference type="PANTHER" id="PTHR34779:SF1">
    <property type="entry name" value="OS09G0542900 PROTEIN"/>
    <property type="match status" value="1"/>
</dbReference>
<accession>A0A9Q0QVC0</accession>
<dbReference type="OrthoDB" id="1926132at2759"/>
<gene>
    <name evidence="1" type="ORF">NE237_006341</name>
</gene>
<dbReference type="Proteomes" id="UP001141806">
    <property type="component" value="Unassembled WGS sequence"/>
</dbReference>
<evidence type="ECO:0000313" key="1">
    <source>
        <dbReference type="EMBL" id="KAJ4973167.1"/>
    </source>
</evidence>